<dbReference type="CDD" id="cd04859">
    <property type="entry name" value="Prim_Pol"/>
    <property type="match status" value="1"/>
</dbReference>
<dbReference type="SUPFAM" id="SSF56747">
    <property type="entry name" value="Prim-pol domain"/>
    <property type="match status" value="1"/>
</dbReference>
<feature type="domain" description="DNA primase/polymerase bifunctional N-terminal" evidence="2">
    <location>
        <begin position="34"/>
        <end position="181"/>
    </location>
</feature>
<reference evidence="3 4" key="1">
    <citation type="submission" date="2018-05" db="EMBL/GenBank/DDBJ databases">
        <title>Rhodobacteraceae gen. nov., sp. nov. isolated from sea water.</title>
        <authorList>
            <person name="Ren Y."/>
        </authorList>
    </citation>
    <scope>NUCLEOTIDE SEQUENCE [LARGE SCALE GENOMIC DNA]</scope>
    <source>
        <strain evidence="3 4">TG-679</strain>
    </source>
</reference>
<feature type="region of interest" description="Disordered" evidence="1">
    <location>
        <begin position="199"/>
        <end position="230"/>
    </location>
</feature>
<dbReference type="Proteomes" id="UP000245680">
    <property type="component" value="Unassembled WGS sequence"/>
</dbReference>
<dbReference type="AlphaFoldDB" id="A0A2V2LES8"/>
<protein>
    <recommendedName>
        <fullName evidence="2">DNA primase/polymerase bifunctional N-terminal domain-containing protein</fullName>
    </recommendedName>
</protein>
<comment type="caution">
    <text evidence="3">The sequence shown here is derived from an EMBL/GenBank/DDBJ whole genome shotgun (WGS) entry which is preliminary data.</text>
</comment>
<dbReference type="InterPro" id="IPR015330">
    <property type="entry name" value="DNA_primase/pol_bifunc_N"/>
</dbReference>
<dbReference type="InterPro" id="IPR027417">
    <property type="entry name" value="P-loop_NTPase"/>
</dbReference>
<proteinExistence type="predicted"/>
<dbReference type="SUPFAM" id="SSF52540">
    <property type="entry name" value="P-loop containing nucleoside triphosphate hydrolases"/>
    <property type="match status" value="1"/>
</dbReference>
<accession>A0A2V2LES8</accession>
<dbReference type="EMBL" id="QGKU01000038">
    <property type="protein sequence ID" value="PWR02381.1"/>
    <property type="molecule type" value="Genomic_DNA"/>
</dbReference>
<gene>
    <name evidence="3" type="ORF">DKT77_12655</name>
</gene>
<name>A0A2V2LES8_9RHOB</name>
<evidence type="ECO:0000256" key="1">
    <source>
        <dbReference type="SAM" id="MobiDB-lite"/>
    </source>
</evidence>
<feature type="compositionally biased region" description="Basic and acidic residues" evidence="1">
    <location>
        <begin position="221"/>
        <end position="230"/>
    </location>
</feature>
<dbReference type="OrthoDB" id="123525at2"/>
<keyword evidence="4" id="KW-1185">Reference proteome</keyword>
<sequence length="1012" mass="108778">MVPKDQAPPDNQTNARGASGRPVGAGHPIFADIAEQLHDNGYAPLPIRPGTKAPAPSRWSSVTIDPAQVARWCEAYPRLGVGMRTGELVGLDIDILDPDQAHHVQAAALARFGETLIRVGQWPKRLLLYRTAEPFAKMSVPGIEVLGAGQQLVAFGIHPRTCAPYAWVTGETPLEVPLDDLPVVDATAMAAFLGEMGAVQPPQLSGSKQRRSGDTLAQNRPTRDSEGRVIDGRDGWLSTIAFHAVHDAVDRNDPLQPDILAYAVWARFAATADLDRSRDNGRPYTLQDAARKVTDKLRLFDERRLPDREAQVSPPNHTPATDSVEAARLKLDAAIADACDRILNWHESEKTGPAPRIGLRATVGLGKTAVSRRHVLALQRGLREKCLPDRVIVFTPSHALAEEAAADWQVDGAKVAVLRGYERAHPVHQTPMCSDLPAVRAAVAAKLRIHETACQDKHGNTCPYFQGCLKQENRKEVAGAEVVVAPYDVLFTGLGIPPDTIALILVDEACWARAVGQTKGLHVETLDSEPLSGLGGGMFRAADAGRMADLQALRVLLRDALVANGPGPVHGHVLRAVGLDAEACRNAADLEQRRCQDPGLRPGLSPQDRKRATAVAHGNARSALNQELWSVLAVLLEAGVECDGRVRVGARDPGTGQSAIVINKLAALHPNLVGKPILHLDATMVPRIAGTVLPGIRVTQIDAAAPHMHITLVAGQFGKSALCNGPRASPVERARRERNLSACVDHVCWHAARVIPGRTLVVTYKAIEAAFGGIPGVEVAHFNGVAGLDGWRNVAQIIVIGRPLPCDTDLNDLAAALFGHDASADRYAKDAVGVWMRNGSHRGVQVLRHGDPLAEDIRAAICDAELIQAIGRGRGVNRTADNPLEVQVLADVALPLVHDRITTWDMEAPDLMQRMLLEGIATDSPGDAAVLHPGMFSSANQAKLALQRSLFKGQIPIRDTYKGLTLKSARYRRAGRGRGWQTAWWIDGNADEVRATLESKLGALAGWKPGDG</sequence>
<evidence type="ECO:0000259" key="2">
    <source>
        <dbReference type="SMART" id="SM00943"/>
    </source>
</evidence>
<dbReference type="Pfam" id="PF09250">
    <property type="entry name" value="Prim-Pol"/>
    <property type="match status" value="1"/>
</dbReference>
<feature type="region of interest" description="Disordered" evidence="1">
    <location>
        <begin position="1"/>
        <end position="25"/>
    </location>
</feature>
<evidence type="ECO:0000313" key="3">
    <source>
        <dbReference type="EMBL" id="PWR02381.1"/>
    </source>
</evidence>
<evidence type="ECO:0000313" key="4">
    <source>
        <dbReference type="Proteomes" id="UP000245680"/>
    </source>
</evidence>
<dbReference type="SMART" id="SM00943">
    <property type="entry name" value="Prim-Pol"/>
    <property type="match status" value="1"/>
</dbReference>
<organism evidence="3 4">
    <name type="scientific">Meridianimarinicoccus roseus</name>
    <dbReference type="NCBI Taxonomy" id="2072018"/>
    <lineage>
        <taxon>Bacteria</taxon>
        <taxon>Pseudomonadati</taxon>
        <taxon>Pseudomonadota</taxon>
        <taxon>Alphaproteobacteria</taxon>
        <taxon>Rhodobacterales</taxon>
        <taxon>Paracoccaceae</taxon>
        <taxon>Meridianimarinicoccus</taxon>
    </lineage>
</organism>